<dbReference type="EMBL" id="AP019301">
    <property type="protein sequence ID" value="BBH03991.1"/>
    <property type="molecule type" value="Genomic_DNA"/>
</dbReference>
<feature type="non-terminal residue" evidence="6">
    <location>
        <position position="1"/>
    </location>
</feature>
<dbReference type="SUPFAM" id="SSF51110">
    <property type="entry name" value="alpha-D-mannose-specific plant lectins"/>
    <property type="match status" value="1"/>
</dbReference>
<keyword evidence="6" id="KW-0418">Kinase</keyword>
<dbReference type="PANTHER" id="PTHR32444">
    <property type="entry name" value="BULB-TYPE LECTIN DOMAIN-CONTAINING PROTEIN"/>
    <property type="match status" value="1"/>
</dbReference>
<dbReference type="GO" id="GO:0030246">
    <property type="term" value="F:carbohydrate binding"/>
    <property type="evidence" value="ECO:0007669"/>
    <property type="project" value="UniProtKB-KW"/>
</dbReference>
<dbReference type="InterPro" id="IPR001480">
    <property type="entry name" value="Bulb-type_lectin_dom"/>
</dbReference>
<dbReference type="PANTHER" id="PTHR32444:SF183">
    <property type="entry name" value="APPLE DOMAIN-CONTAINING PROTEIN"/>
    <property type="match status" value="1"/>
</dbReference>
<dbReference type="GO" id="GO:0016301">
    <property type="term" value="F:kinase activity"/>
    <property type="evidence" value="ECO:0007669"/>
    <property type="project" value="UniProtKB-KW"/>
</dbReference>
<dbReference type="PROSITE" id="PS50927">
    <property type="entry name" value="BULB_LECTIN"/>
    <property type="match status" value="1"/>
</dbReference>
<reference evidence="6" key="1">
    <citation type="journal article" date="2019" name="Science">
        <title>Mutation of a bHLH transcription factor allowed almond domestication.</title>
        <authorList>
            <person name="Sanchez-Perez R."/>
            <person name="Pavan S."/>
            <person name="Mazzeo R."/>
            <person name="Moldovan C."/>
            <person name="Aiese Cigliano R."/>
            <person name="Del Cueto J."/>
            <person name="Ricciardi F."/>
            <person name="Lotti C."/>
            <person name="Ricciardi L."/>
            <person name="Dicenta F."/>
            <person name="Lopez-Marques R.L."/>
            <person name="Lindberg Moller B."/>
        </authorList>
    </citation>
    <scope>NUCLEOTIDE SEQUENCE</scope>
</reference>
<dbReference type="Pfam" id="PF01453">
    <property type="entry name" value="B_lectin"/>
    <property type="match status" value="1"/>
</dbReference>
<keyword evidence="6" id="KW-0430">Lectin</keyword>
<accession>A0A4Y1RI49</accession>
<keyword evidence="6" id="KW-0808">Transferase</keyword>
<keyword evidence="3" id="KW-0325">Glycoprotein</keyword>
<protein>
    <submittedName>
        <fullName evidence="6">S-locus lectin protein kinase family protein</fullName>
    </submittedName>
</protein>
<proteinExistence type="predicted"/>
<gene>
    <name evidence="5" type="ORF">Prudu_011803</name>
    <name evidence="6" type="ORF">Prudu_015013</name>
</gene>
<dbReference type="AlphaFoldDB" id="A0A4Y1RI49"/>
<organism evidence="6">
    <name type="scientific">Prunus dulcis</name>
    <name type="common">Almond</name>
    <name type="synonym">Amygdalus dulcis</name>
    <dbReference type="NCBI Taxonomy" id="3755"/>
    <lineage>
        <taxon>Eukaryota</taxon>
        <taxon>Viridiplantae</taxon>
        <taxon>Streptophyta</taxon>
        <taxon>Embryophyta</taxon>
        <taxon>Tracheophyta</taxon>
        <taxon>Spermatophyta</taxon>
        <taxon>Magnoliopsida</taxon>
        <taxon>eudicotyledons</taxon>
        <taxon>Gunneridae</taxon>
        <taxon>Pentapetalae</taxon>
        <taxon>rosids</taxon>
        <taxon>fabids</taxon>
        <taxon>Rosales</taxon>
        <taxon>Rosaceae</taxon>
        <taxon>Amygdaloideae</taxon>
        <taxon>Amygdaleae</taxon>
        <taxon>Prunus</taxon>
    </lineage>
</organism>
<evidence type="ECO:0000256" key="1">
    <source>
        <dbReference type="ARBA" id="ARBA00022729"/>
    </source>
</evidence>
<dbReference type="EMBL" id="AP019300">
    <property type="protein sequence ID" value="BBH01516.1"/>
    <property type="molecule type" value="Genomic_DNA"/>
</dbReference>
<name>A0A4Y1RI49_PRUDU</name>
<dbReference type="InterPro" id="IPR036426">
    <property type="entry name" value="Bulb-type_lectin_dom_sf"/>
</dbReference>
<keyword evidence="1" id="KW-0732">Signal</keyword>
<evidence type="ECO:0000313" key="6">
    <source>
        <dbReference type="EMBL" id="BBH03991.1"/>
    </source>
</evidence>
<evidence type="ECO:0000313" key="5">
    <source>
        <dbReference type="EMBL" id="BBH01516.1"/>
    </source>
</evidence>
<dbReference type="SMART" id="SM00108">
    <property type="entry name" value="B_lectin"/>
    <property type="match status" value="1"/>
</dbReference>
<feature type="domain" description="Bulb-type lectin" evidence="4">
    <location>
        <begin position="1"/>
        <end position="120"/>
    </location>
</feature>
<evidence type="ECO:0000256" key="3">
    <source>
        <dbReference type="ARBA" id="ARBA00023180"/>
    </source>
</evidence>
<evidence type="ECO:0000259" key="4">
    <source>
        <dbReference type="PROSITE" id="PS50927"/>
    </source>
</evidence>
<sequence>IGGPLANIPRAAKKKGESFEPNILVGKFTPTVAILYKKISVTTNVWIANRNTTLTGSSGVLKVRSPGILGLVDHKNTTVWSSNTSKFDNPGDTLIPGMKLVRNNITSFNLNGILHPGNPSQGNYTD</sequence>
<evidence type="ECO:0000256" key="2">
    <source>
        <dbReference type="ARBA" id="ARBA00023157"/>
    </source>
</evidence>
<keyword evidence="2" id="KW-1015">Disulfide bond</keyword>
<dbReference type="Gene3D" id="2.90.10.10">
    <property type="entry name" value="Bulb-type lectin domain"/>
    <property type="match status" value="1"/>
</dbReference>